<evidence type="ECO:0008006" key="8">
    <source>
        <dbReference type="Google" id="ProtNLM"/>
    </source>
</evidence>
<feature type="transmembrane region" description="Helical" evidence="5">
    <location>
        <begin position="162"/>
        <end position="186"/>
    </location>
</feature>
<dbReference type="GO" id="GO:0016020">
    <property type="term" value="C:membrane"/>
    <property type="evidence" value="ECO:0007669"/>
    <property type="project" value="UniProtKB-SubCell"/>
</dbReference>
<feature type="transmembrane region" description="Helical" evidence="5">
    <location>
        <begin position="35"/>
        <end position="57"/>
    </location>
</feature>
<evidence type="ECO:0000313" key="7">
    <source>
        <dbReference type="Proteomes" id="UP000177006"/>
    </source>
</evidence>
<keyword evidence="4 5" id="KW-0472">Membrane</keyword>
<dbReference type="Proteomes" id="UP000177006">
    <property type="component" value="Unassembled WGS sequence"/>
</dbReference>
<evidence type="ECO:0000313" key="6">
    <source>
        <dbReference type="EMBL" id="OGD63739.1"/>
    </source>
</evidence>
<protein>
    <recommendedName>
        <fullName evidence="8">ZIP family metal transporter</fullName>
    </recommendedName>
</protein>
<gene>
    <name evidence="6" type="ORF">A2160_03625</name>
</gene>
<accession>A0A1F5E8J4</accession>
<comment type="caution">
    <text evidence="6">The sequence shown here is derived from an EMBL/GenBank/DDBJ whole genome shotgun (WGS) entry which is preliminary data.</text>
</comment>
<organism evidence="6 7">
    <name type="scientific">Candidatus Beckwithbacteria bacterium RBG_13_42_9</name>
    <dbReference type="NCBI Taxonomy" id="1797457"/>
    <lineage>
        <taxon>Bacteria</taxon>
        <taxon>Candidatus Beckwithiibacteriota</taxon>
    </lineage>
</organism>
<dbReference type="PANTHER" id="PTHR16950:SF17">
    <property type="entry name" value="ZRT (ZRT), IRT- (IRT-) LIKE PROTEIN TRANSPORTER"/>
    <property type="match status" value="1"/>
</dbReference>
<dbReference type="EMBL" id="MEZK01000005">
    <property type="protein sequence ID" value="OGD63739.1"/>
    <property type="molecule type" value="Genomic_DNA"/>
</dbReference>
<feature type="transmembrane region" description="Helical" evidence="5">
    <location>
        <begin position="69"/>
        <end position="88"/>
    </location>
</feature>
<dbReference type="Pfam" id="PF02535">
    <property type="entry name" value="Zip"/>
    <property type="match status" value="1"/>
</dbReference>
<dbReference type="PANTHER" id="PTHR16950">
    <property type="entry name" value="ZINC TRANSPORTER SLC39A7 HISTIDINE-RICH MEMBRANE PROTEIN KE4"/>
    <property type="match status" value="1"/>
</dbReference>
<reference evidence="6 7" key="1">
    <citation type="journal article" date="2016" name="Nat. Commun.">
        <title>Thousands of microbial genomes shed light on interconnected biogeochemical processes in an aquifer system.</title>
        <authorList>
            <person name="Anantharaman K."/>
            <person name="Brown C.T."/>
            <person name="Hug L.A."/>
            <person name="Sharon I."/>
            <person name="Castelle C.J."/>
            <person name="Probst A.J."/>
            <person name="Thomas B.C."/>
            <person name="Singh A."/>
            <person name="Wilkins M.J."/>
            <person name="Karaoz U."/>
            <person name="Brodie E.L."/>
            <person name="Williams K.H."/>
            <person name="Hubbard S.S."/>
            <person name="Banfield J.F."/>
        </authorList>
    </citation>
    <scope>NUCLEOTIDE SEQUENCE [LARGE SCALE GENOMIC DNA]</scope>
</reference>
<evidence type="ECO:0000256" key="4">
    <source>
        <dbReference type="ARBA" id="ARBA00023136"/>
    </source>
</evidence>
<feature type="transmembrane region" description="Helical" evidence="5">
    <location>
        <begin position="120"/>
        <end position="142"/>
    </location>
</feature>
<feature type="transmembrane region" description="Helical" evidence="5">
    <location>
        <begin position="222"/>
        <end position="243"/>
    </location>
</feature>
<dbReference type="AlphaFoldDB" id="A0A1F5E8J4"/>
<evidence type="ECO:0000256" key="1">
    <source>
        <dbReference type="ARBA" id="ARBA00004141"/>
    </source>
</evidence>
<evidence type="ECO:0000256" key="2">
    <source>
        <dbReference type="ARBA" id="ARBA00022692"/>
    </source>
</evidence>
<dbReference type="STRING" id="1797457.A2160_03625"/>
<name>A0A1F5E8J4_9BACT</name>
<dbReference type="GO" id="GO:0006882">
    <property type="term" value="P:intracellular zinc ion homeostasis"/>
    <property type="evidence" value="ECO:0007669"/>
    <property type="project" value="TreeGrafter"/>
</dbReference>
<feature type="transmembrane region" description="Helical" evidence="5">
    <location>
        <begin position="7"/>
        <end position="29"/>
    </location>
</feature>
<feature type="transmembrane region" description="Helical" evidence="5">
    <location>
        <begin position="192"/>
        <end position="210"/>
    </location>
</feature>
<evidence type="ECO:0000256" key="5">
    <source>
        <dbReference type="SAM" id="Phobius"/>
    </source>
</evidence>
<dbReference type="InterPro" id="IPR003689">
    <property type="entry name" value="ZIP"/>
</dbReference>
<proteinExistence type="predicted"/>
<keyword evidence="2 5" id="KW-0812">Transmembrane</keyword>
<dbReference type="GO" id="GO:0005385">
    <property type="term" value="F:zinc ion transmembrane transporter activity"/>
    <property type="evidence" value="ECO:0007669"/>
    <property type="project" value="TreeGrafter"/>
</dbReference>
<keyword evidence="3 5" id="KW-1133">Transmembrane helix</keyword>
<comment type="subcellular location">
    <subcellularLocation>
        <location evidence="1">Membrane</location>
        <topology evidence="1">Multi-pass membrane protein</topology>
    </subcellularLocation>
</comment>
<evidence type="ECO:0000256" key="3">
    <source>
        <dbReference type="ARBA" id="ARBA00022989"/>
    </source>
</evidence>
<sequence>MNHLILGFLATLIVSLISLIGIFALVFSPLKIKNFTFWLVSFSVGALFGDVFFHLLPELAKTSLTKIEGAYILIGVLLFFVLEKFIAWRHCHVPTSENHPHPLALMNLIGDGLHNFLDGAIIGGSFLISTSLGLATTIAVIFHEIPQEFGNFGVLIHGGFSVFKALLFNFFSALTAIMGFFFVVIFAKSDDYLTSILIPLTIGGFLYVAGSDLVPELKKTSRLLHSMVQMSGIILGSLVMYGLTLLD</sequence>